<dbReference type="Proteomes" id="UP001377168">
    <property type="component" value="Unassembled WGS sequence"/>
</dbReference>
<protein>
    <submittedName>
        <fullName evidence="1">Uncharacterized protein</fullName>
    </submittedName>
</protein>
<evidence type="ECO:0000313" key="1">
    <source>
        <dbReference type="EMBL" id="MEJ8636206.1"/>
    </source>
</evidence>
<reference evidence="1" key="1">
    <citation type="submission" date="2024-03" db="EMBL/GenBank/DDBJ databases">
        <title>Novel Streptomyces species of biotechnological and ecological value are a feature of Machair soil.</title>
        <authorList>
            <person name="Prole J.R."/>
            <person name="Goodfellow M."/>
            <person name="Allenby N."/>
            <person name="Ward A.C."/>
        </authorList>
    </citation>
    <scope>NUCLEOTIDE SEQUENCE</scope>
    <source>
        <strain evidence="1">MS2.AVA.5</strain>
    </source>
</reference>
<proteinExistence type="predicted"/>
<name>A0ACC6PXY2_9ACTN</name>
<sequence length="276" mass="29019">MPDREGDQAEYAEQELRVLLERATPKLPAPEGRLQQVRERMARRRRIRRTGGAGAVAVTAAVLAGTLAPDLLRDDGTRQVTPAAPMPSGRATEGAVTETDVTFPELSALTLRLPERWQALAVPEAPEFKAAAQGFAGNQLPGAVGRACPDKAVRGCLPLEVLRPGGVLLTLTMERSAGFGTKARQPAQLYDTVTVTPACRKIGGRTSYSTLVGGVPDPDAGLLVTLCVATGTPRGTVDEARRIVAGMRFGGVTASPAPTPTPFGTLPATQQPKDPE</sequence>
<organism evidence="1 2">
    <name type="scientific">Streptomyces achmelvichensis</name>
    <dbReference type="NCBI Taxonomy" id="3134111"/>
    <lineage>
        <taxon>Bacteria</taxon>
        <taxon>Bacillati</taxon>
        <taxon>Actinomycetota</taxon>
        <taxon>Actinomycetes</taxon>
        <taxon>Kitasatosporales</taxon>
        <taxon>Streptomycetaceae</taxon>
        <taxon>Streptomyces</taxon>
    </lineage>
</organism>
<gene>
    <name evidence="1" type="ORF">WKI67_22860</name>
</gene>
<evidence type="ECO:0000313" key="2">
    <source>
        <dbReference type="Proteomes" id="UP001377168"/>
    </source>
</evidence>
<accession>A0ACC6PXY2</accession>
<comment type="caution">
    <text evidence="1">The sequence shown here is derived from an EMBL/GenBank/DDBJ whole genome shotgun (WGS) entry which is preliminary data.</text>
</comment>
<keyword evidence="2" id="KW-1185">Reference proteome</keyword>
<dbReference type="EMBL" id="JBBKAJ010000022">
    <property type="protein sequence ID" value="MEJ8636206.1"/>
    <property type="molecule type" value="Genomic_DNA"/>
</dbReference>